<evidence type="ECO:0000313" key="2">
    <source>
        <dbReference type="Proteomes" id="UP001161669"/>
    </source>
</evidence>
<protein>
    <submittedName>
        <fullName evidence="1">Uncharacterized protein</fullName>
    </submittedName>
</protein>
<dbReference type="EMBL" id="AP018495">
    <property type="protein sequence ID" value="BBI30259.1"/>
    <property type="molecule type" value="Genomic_DNA"/>
</dbReference>
<reference evidence="2" key="1">
    <citation type="journal article" date="2019" name="J. Virol.">
        <title>Medusavirus, a novel large DNA virus discovered from hot spring water.</title>
        <authorList>
            <person name="Yoshikawa G."/>
            <person name="Blanc-Mathieu R."/>
            <person name="Song C."/>
            <person name="Kayama Y."/>
            <person name="Mochizuki T."/>
            <person name="Murata K."/>
            <person name="Ogata H."/>
            <person name="Takemura M."/>
        </authorList>
    </citation>
    <scope>NUCLEOTIDE SEQUENCE [LARGE SCALE GENOMIC DNA]</scope>
</reference>
<name>A0A3T1CWS1_9VIRU</name>
<evidence type="ECO:0000313" key="1">
    <source>
        <dbReference type="EMBL" id="BBI30259.1"/>
    </source>
</evidence>
<proteinExistence type="predicted"/>
<keyword evidence="2" id="KW-1185">Reference proteome</keyword>
<dbReference type="KEGG" id="vg:80540611"/>
<accession>A0A3T1CWS1</accession>
<sequence length="88" mass="9581">MDICDGDCFPKDECEDEWVELQAAVAGLEAEEEMLAIANKNKSAPTTGNTCLDNIARLCKNSDACVPCALKASLNIEALWFAPRSHHL</sequence>
<organism evidence="1 2">
    <name type="scientific">Acanthamoeba castellanii medusavirus J1</name>
    <dbReference type="NCBI Taxonomy" id="3114988"/>
    <lineage>
        <taxon>Viruses</taxon>
        <taxon>Varidnaviria</taxon>
        <taxon>Bamfordvirae</taxon>
        <taxon>Nucleocytoviricota</taxon>
        <taxon>Megaviricetes</taxon>
        <taxon>Mamonoviridae</taxon>
        <taxon>Medusavirus</taxon>
        <taxon>Medusavirus medusae</taxon>
    </lineage>
</organism>
<dbReference type="Proteomes" id="UP001161669">
    <property type="component" value="Segment"/>
</dbReference>